<gene>
    <name evidence="1" type="ORF">M422DRAFT_257039</name>
</gene>
<name>A0A0C9VFI2_SPHS4</name>
<evidence type="ECO:0000313" key="1">
    <source>
        <dbReference type="EMBL" id="KIJ40202.1"/>
    </source>
</evidence>
<keyword evidence="2" id="KW-1185">Reference proteome</keyword>
<dbReference type="AlphaFoldDB" id="A0A0C9VFI2"/>
<proteinExistence type="predicted"/>
<organism evidence="1 2">
    <name type="scientific">Sphaerobolus stellatus (strain SS14)</name>
    <dbReference type="NCBI Taxonomy" id="990650"/>
    <lineage>
        <taxon>Eukaryota</taxon>
        <taxon>Fungi</taxon>
        <taxon>Dikarya</taxon>
        <taxon>Basidiomycota</taxon>
        <taxon>Agaricomycotina</taxon>
        <taxon>Agaricomycetes</taxon>
        <taxon>Phallomycetidae</taxon>
        <taxon>Geastrales</taxon>
        <taxon>Sphaerobolaceae</taxon>
        <taxon>Sphaerobolus</taxon>
    </lineage>
</organism>
<dbReference type="HOGENOM" id="CLU_1653256_0_0_1"/>
<dbReference type="EMBL" id="KN837146">
    <property type="protein sequence ID" value="KIJ40202.1"/>
    <property type="molecule type" value="Genomic_DNA"/>
</dbReference>
<protein>
    <submittedName>
        <fullName evidence="1">Uncharacterized protein</fullName>
    </submittedName>
</protein>
<dbReference type="Proteomes" id="UP000054279">
    <property type="component" value="Unassembled WGS sequence"/>
</dbReference>
<evidence type="ECO:0000313" key="2">
    <source>
        <dbReference type="Proteomes" id="UP000054279"/>
    </source>
</evidence>
<accession>A0A0C9VFI2</accession>
<sequence length="160" mass="17846">MVIKVASVGEVNPVSLRITDWEAKDRIRGPRISVDLHVKPLSYTEGSYKAIQGFTLPLRRLDIKLRGLLDVTQVNRMVGFYFLAPEPVSEMAAVTTSTVFLSFRLSAGARANQTNFRERPWRAMATSSLATGILTNWILTRSRSTWAASLTVTIDKTFLA</sequence>
<reference evidence="1 2" key="1">
    <citation type="submission" date="2014-06" db="EMBL/GenBank/DDBJ databases">
        <title>Evolutionary Origins and Diversification of the Mycorrhizal Mutualists.</title>
        <authorList>
            <consortium name="DOE Joint Genome Institute"/>
            <consortium name="Mycorrhizal Genomics Consortium"/>
            <person name="Kohler A."/>
            <person name="Kuo A."/>
            <person name="Nagy L.G."/>
            <person name="Floudas D."/>
            <person name="Copeland A."/>
            <person name="Barry K.W."/>
            <person name="Cichocki N."/>
            <person name="Veneault-Fourrey C."/>
            <person name="LaButti K."/>
            <person name="Lindquist E.A."/>
            <person name="Lipzen A."/>
            <person name="Lundell T."/>
            <person name="Morin E."/>
            <person name="Murat C."/>
            <person name="Riley R."/>
            <person name="Ohm R."/>
            <person name="Sun H."/>
            <person name="Tunlid A."/>
            <person name="Henrissat B."/>
            <person name="Grigoriev I.V."/>
            <person name="Hibbett D.S."/>
            <person name="Martin F."/>
        </authorList>
    </citation>
    <scope>NUCLEOTIDE SEQUENCE [LARGE SCALE GENOMIC DNA]</scope>
    <source>
        <strain evidence="1 2">SS14</strain>
    </source>
</reference>